<dbReference type="SUPFAM" id="SSF50814">
    <property type="entry name" value="Lipocalins"/>
    <property type="match status" value="1"/>
</dbReference>
<dbReference type="InterPro" id="IPR012674">
    <property type="entry name" value="Calycin"/>
</dbReference>
<dbReference type="Proteomes" id="UP000053660">
    <property type="component" value="Unassembled WGS sequence"/>
</dbReference>
<keyword evidence="4" id="KW-1185">Reference proteome</keyword>
<dbReference type="Gene3D" id="2.40.128.20">
    <property type="match status" value="1"/>
</dbReference>
<dbReference type="OrthoDB" id="283575at2759"/>
<gene>
    <name evidence="3" type="ORF">OESDEN_08105</name>
</gene>
<evidence type="ECO:0000313" key="3">
    <source>
        <dbReference type="EMBL" id="KHJ92017.1"/>
    </source>
</evidence>
<accession>A0A0B1T894</accession>
<evidence type="ECO:0000259" key="2">
    <source>
        <dbReference type="Pfam" id="PF08768"/>
    </source>
</evidence>
<feature type="domain" description="THAP4-like heme-binding" evidence="2">
    <location>
        <begin position="20"/>
        <end position="87"/>
    </location>
</feature>
<dbReference type="Pfam" id="PF08768">
    <property type="entry name" value="THAP4_heme-bd"/>
    <property type="match status" value="1"/>
</dbReference>
<evidence type="ECO:0000256" key="1">
    <source>
        <dbReference type="SAM" id="SignalP"/>
    </source>
</evidence>
<organism evidence="3 4">
    <name type="scientific">Oesophagostomum dentatum</name>
    <name type="common">Nodular worm</name>
    <dbReference type="NCBI Taxonomy" id="61180"/>
    <lineage>
        <taxon>Eukaryota</taxon>
        <taxon>Metazoa</taxon>
        <taxon>Ecdysozoa</taxon>
        <taxon>Nematoda</taxon>
        <taxon>Chromadorea</taxon>
        <taxon>Rhabditida</taxon>
        <taxon>Rhabditina</taxon>
        <taxon>Rhabditomorpha</taxon>
        <taxon>Strongyloidea</taxon>
        <taxon>Strongylidae</taxon>
        <taxon>Oesophagostomum</taxon>
    </lineage>
</organism>
<feature type="signal peptide" evidence="1">
    <location>
        <begin position="1"/>
        <end position="25"/>
    </location>
</feature>
<dbReference type="AlphaFoldDB" id="A0A0B1T894"/>
<dbReference type="InterPro" id="IPR014878">
    <property type="entry name" value="THAP4-like_heme-bd"/>
</dbReference>
<keyword evidence="1" id="KW-0732">Signal</keyword>
<reference evidence="3 4" key="1">
    <citation type="submission" date="2014-03" db="EMBL/GenBank/DDBJ databases">
        <title>Draft genome of the hookworm Oesophagostomum dentatum.</title>
        <authorList>
            <person name="Mitreva M."/>
        </authorList>
    </citation>
    <scope>NUCLEOTIDE SEQUENCE [LARGE SCALE GENOMIC DNA]</scope>
    <source>
        <strain evidence="3 4">OD-Hann</strain>
    </source>
</reference>
<dbReference type="EMBL" id="KN551636">
    <property type="protein sequence ID" value="KHJ92017.1"/>
    <property type="molecule type" value="Genomic_DNA"/>
</dbReference>
<sequence>KTPAVKASSNFVFLFLPISPFSSEAVNKEDPTDAHRQNGFLTIRQYPPFDKVKKVALTTVSNQGVTMIEEGTMTKTEGTSGPILNFTPIYTRINDQLQGITPKKITRSFVRKGNRLIQTIAKETNGRKIKFKKVYNRIREFEFL</sequence>
<name>A0A0B1T894_OESDE</name>
<proteinExistence type="predicted"/>
<feature type="non-terminal residue" evidence="3">
    <location>
        <position position="1"/>
    </location>
</feature>
<feature type="chain" id="PRO_5002083070" description="THAP4-like heme-binding domain-containing protein" evidence="1">
    <location>
        <begin position="26"/>
        <end position="144"/>
    </location>
</feature>
<evidence type="ECO:0000313" key="4">
    <source>
        <dbReference type="Proteomes" id="UP000053660"/>
    </source>
</evidence>
<protein>
    <recommendedName>
        <fullName evidence="2">THAP4-like heme-binding domain-containing protein</fullName>
    </recommendedName>
</protein>